<evidence type="ECO:0000313" key="2">
    <source>
        <dbReference type="Proteomes" id="UP000310016"/>
    </source>
</evidence>
<proteinExistence type="predicted"/>
<gene>
    <name evidence="1" type="ORF">FAZ21_08950</name>
</gene>
<dbReference type="PROSITE" id="PS51257">
    <property type="entry name" value="PROKAR_LIPOPROTEIN"/>
    <property type="match status" value="1"/>
</dbReference>
<protein>
    <recommendedName>
        <fullName evidence="3">Lipoprotein</fullName>
    </recommendedName>
</protein>
<comment type="caution">
    <text evidence="1">The sequence shown here is derived from an EMBL/GenBank/DDBJ whole genome shotgun (WGS) entry which is preliminary data.</text>
</comment>
<dbReference type="OrthoDB" id="5525942at2"/>
<reference evidence="1 2" key="1">
    <citation type="submission" date="2019-04" db="EMBL/GenBank/DDBJ databases">
        <title>Chitiniphilus eburnea sp. nov., a novel chitinolytic bacterium isolated from aquaculture sludge.</title>
        <authorList>
            <person name="Sheng M."/>
        </authorList>
    </citation>
    <scope>NUCLEOTIDE SEQUENCE [LARGE SCALE GENOMIC DNA]</scope>
    <source>
        <strain evidence="1 2">HX-2-15</strain>
    </source>
</reference>
<organism evidence="1 2">
    <name type="scientific">Chitiniphilus eburneus</name>
    <dbReference type="NCBI Taxonomy" id="2571148"/>
    <lineage>
        <taxon>Bacteria</taxon>
        <taxon>Pseudomonadati</taxon>
        <taxon>Pseudomonadota</taxon>
        <taxon>Betaproteobacteria</taxon>
        <taxon>Neisseriales</taxon>
        <taxon>Chitinibacteraceae</taxon>
        <taxon>Chitiniphilus</taxon>
    </lineage>
</organism>
<evidence type="ECO:0008006" key="3">
    <source>
        <dbReference type="Google" id="ProtNLM"/>
    </source>
</evidence>
<dbReference type="AlphaFoldDB" id="A0A4U0PZF6"/>
<accession>A0A4U0PZF6</accession>
<dbReference type="EMBL" id="SUMF01000007">
    <property type="protein sequence ID" value="TJZ74073.1"/>
    <property type="molecule type" value="Genomic_DNA"/>
</dbReference>
<dbReference type="Proteomes" id="UP000310016">
    <property type="component" value="Unassembled WGS sequence"/>
</dbReference>
<evidence type="ECO:0000313" key="1">
    <source>
        <dbReference type="EMBL" id="TJZ74073.1"/>
    </source>
</evidence>
<sequence length="279" mass="29426">MKKLLALIATLSLLGCGGGGDDGSGSDGGFSVSTSTRSLSFSYYAGEETSPQLIVVTGNGTPSSDVYVGGGWDGDGLRTVEYDLAGNAASFYVKPEANLEPGTHSGTIVLLACKDANCTSHHNGSPIKVPYSIEVLPGIQTLPASLELVGVLGDTLHGEFDITLPAGAYLVGAWAYGYLRNLQQSGNHFSVDIYTGNNVTYVQLPGVYEDTIEISARTIDGKLLSKLYKVKYELTRAPLQDNFPIADPVASNVQSSGTQVEIPRRTVIKKWIAAGSNSQ</sequence>
<name>A0A4U0PZF6_9NEIS</name>
<keyword evidence="2" id="KW-1185">Reference proteome</keyword>
<dbReference type="RefSeq" id="WP_136773088.1">
    <property type="nucleotide sequence ID" value="NZ_CP156074.1"/>
</dbReference>